<dbReference type="AlphaFoldDB" id="A0AAW5VMI0"/>
<keyword evidence="4" id="KW-1185">Reference proteome</keyword>
<evidence type="ECO:0000313" key="1">
    <source>
        <dbReference type="EMBL" id="MCW7528486.1"/>
    </source>
</evidence>
<name>A0AAW5VMI0_9LEPT</name>
<dbReference type="Proteomes" id="UP001208912">
    <property type="component" value="Unassembled WGS sequence"/>
</dbReference>
<accession>A0AAW5VMI0</accession>
<evidence type="ECO:0000313" key="4">
    <source>
        <dbReference type="Proteomes" id="UP001208912"/>
    </source>
</evidence>
<organism evidence="2 3">
    <name type="scientific">Leptospira soteropolitanensis</name>
    <dbReference type="NCBI Taxonomy" id="2950025"/>
    <lineage>
        <taxon>Bacteria</taxon>
        <taxon>Pseudomonadati</taxon>
        <taxon>Spirochaetota</taxon>
        <taxon>Spirochaetia</taxon>
        <taxon>Leptospirales</taxon>
        <taxon>Leptospiraceae</taxon>
        <taxon>Leptospira</taxon>
    </lineage>
</organism>
<dbReference type="EMBL" id="JAMQPL010000040">
    <property type="protein sequence ID" value="MCW7532349.1"/>
    <property type="molecule type" value="Genomic_DNA"/>
</dbReference>
<dbReference type="EMBL" id="JAMQPM010000039">
    <property type="protein sequence ID" value="MCW7528486.1"/>
    <property type="molecule type" value="Genomic_DNA"/>
</dbReference>
<comment type="caution">
    <text evidence="2">The sequence shown here is derived from an EMBL/GenBank/DDBJ whole genome shotgun (WGS) entry which is preliminary data.</text>
</comment>
<gene>
    <name evidence="1" type="ORF">ND861_19170</name>
    <name evidence="2" type="ORF">ND862_19185</name>
</gene>
<evidence type="ECO:0000313" key="2">
    <source>
        <dbReference type="EMBL" id="MCW7532349.1"/>
    </source>
</evidence>
<dbReference type="RefSeq" id="WP_265353574.1">
    <property type="nucleotide sequence ID" value="NZ_JAMQPL010000040.1"/>
</dbReference>
<reference evidence="2 4" key="1">
    <citation type="submission" date="2022-06" db="EMBL/GenBank/DDBJ databases">
        <title>Leptospira isolates from biofilms formed at urban environments.</title>
        <authorList>
            <person name="Ribeiro P.S."/>
            <person name="Sousa T."/>
            <person name="Carvalho N."/>
            <person name="Aburjaile F."/>
            <person name="Neves F."/>
            <person name="Oliveira D."/>
            <person name="Blanco L."/>
            <person name="Lima J."/>
            <person name="Costa F."/>
            <person name="Brenig B."/>
            <person name="Soares S."/>
            <person name="Ramos R."/>
            <person name="Goes-Neto A."/>
            <person name="Matiuzzi M."/>
            <person name="Azevedo V."/>
            <person name="Ristow P."/>
        </authorList>
    </citation>
    <scope>NUCLEOTIDE SEQUENCE</scope>
    <source>
        <strain evidence="1 4">VSF19</strain>
        <strain evidence="2">VSF20</strain>
    </source>
</reference>
<sequence length="277" mass="33210">MKIFNWKLFYTWELFFSKFLLNRIKNIYNLINEYKSTINYVDSAGPIIDYLKQHERIESYNEEFCLSFRGYFKFLTAYHACNTADLQSYYKNGLKCLSIKEMNDRFINEFGSGKFPELSIDHLKDITEKIDTQGREGKLYVALDDREIIEYCGHYLIRGSEYLFSLIQNLKYPIDKYKTYLQSKSKPTIFRLHLPLNLVKDHELWELFDDLLNQWIYRKAHNSPGNKTLNFSLELHEDLNSKYIISHFHPKYIRDPHNGRRILNTTNGKYIQDKLSK</sequence>
<proteinExistence type="predicted"/>
<dbReference type="Proteomes" id="UP001208540">
    <property type="component" value="Unassembled WGS sequence"/>
</dbReference>
<evidence type="ECO:0000313" key="3">
    <source>
        <dbReference type="Proteomes" id="UP001208540"/>
    </source>
</evidence>
<protein>
    <submittedName>
        <fullName evidence="2">Uncharacterized protein</fullName>
    </submittedName>
</protein>